<evidence type="ECO:0000256" key="5">
    <source>
        <dbReference type="ARBA" id="ARBA00022448"/>
    </source>
</evidence>
<evidence type="ECO:0000256" key="6">
    <source>
        <dbReference type="ARBA" id="ARBA00022475"/>
    </source>
</evidence>
<keyword evidence="5" id="KW-0813">Transport</keyword>
<dbReference type="EMBL" id="GG745331">
    <property type="protein sequence ID" value="KNE57290.1"/>
    <property type="molecule type" value="Genomic_DNA"/>
</dbReference>
<dbReference type="GO" id="GO:0005886">
    <property type="term" value="C:plasma membrane"/>
    <property type="evidence" value="ECO:0007669"/>
    <property type="project" value="UniProtKB-SubCell"/>
</dbReference>
<evidence type="ECO:0000256" key="10">
    <source>
        <dbReference type="ARBA" id="ARBA00022989"/>
    </source>
</evidence>
<protein>
    <recommendedName>
        <fullName evidence="4">Sugar transporter SWEET1</fullName>
    </recommendedName>
</protein>
<dbReference type="InterPro" id="IPR047664">
    <property type="entry name" value="SWEET"/>
</dbReference>
<dbReference type="Gene3D" id="1.20.1280.290">
    <property type="match status" value="2"/>
</dbReference>
<dbReference type="AlphaFoldDB" id="A0A0L0S4B4"/>
<keyword evidence="12 13" id="KW-0472">Membrane</keyword>
<keyword evidence="15" id="KW-1185">Reference proteome</keyword>
<evidence type="ECO:0000256" key="13">
    <source>
        <dbReference type="SAM" id="Phobius"/>
    </source>
</evidence>
<feature type="transmembrane region" description="Helical" evidence="13">
    <location>
        <begin position="42"/>
        <end position="60"/>
    </location>
</feature>
<keyword evidence="9" id="KW-0677">Repeat</keyword>
<reference evidence="14 15" key="1">
    <citation type="submission" date="2009-11" db="EMBL/GenBank/DDBJ databases">
        <title>Annotation of Allomyces macrogynus ATCC 38327.</title>
        <authorList>
            <consortium name="The Broad Institute Genome Sequencing Platform"/>
            <person name="Russ C."/>
            <person name="Cuomo C."/>
            <person name="Burger G."/>
            <person name="Gray M.W."/>
            <person name="Holland P.W.H."/>
            <person name="King N."/>
            <person name="Lang F.B.F."/>
            <person name="Roger A.J."/>
            <person name="Ruiz-Trillo I."/>
            <person name="Young S.K."/>
            <person name="Zeng Q."/>
            <person name="Gargeya S."/>
            <person name="Fitzgerald M."/>
            <person name="Haas B."/>
            <person name="Abouelleil A."/>
            <person name="Alvarado L."/>
            <person name="Arachchi H.M."/>
            <person name="Berlin A."/>
            <person name="Chapman S.B."/>
            <person name="Gearin G."/>
            <person name="Goldberg J."/>
            <person name="Griggs A."/>
            <person name="Gujja S."/>
            <person name="Hansen M."/>
            <person name="Heiman D."/>
            <person name="Howarth C."/>
            <person name="Larimer J."/>
            <person name="Lui A."/>
            <person name="MacDonald P.J.P."/>
            <person name="McCowen C."/>
            <person name="Montmayeur A."/>
            <person name="Murphy C."/>
            <person name="Neiman D."/>
            <person name="Pearson M."/>
            <person name="Priest M."/>
            <person name="Roberts A."/>
            <person name="Saif S."/>
            <person name="Shea T."/>
            <person name="Sisk P."/>
            <person name="Stolte C."/>
            <person name="Sykes S."/>
            <person name="Wortman J."/>
            <person name="Nusbaum C."/>
            <person name="Birren B."/>
        </authorList>
    </citation>
    <scope>NUCLEOTIDE SEQUENCE [LARGE SCALE GENOMIC DNA]</scope>
    <source>
        <strain evidence="14 15">ATCC 38327</strain>
    </source>
</reference>
<feature type="transmembrane region" description="Helical" evidence="13">
    <location>
        <begin position="98"/>
        <end position="116"/>
    </location>
</feature>
<feature type="transmembrane region" description="Helical" evidence="13">
    <location>
        <begin position="6"/>
        <end position="22"/>
    </location>
</feature>
<organism evidence="14 15">
    <name type="scientific">Allomyces macrogynus (strain ATCC 38327)</name>
    <name type="common">Allomyces javanicus var. macrogynus</name>
    <dbReference type="NCBI Taxonomy" id="578462"/>
    <lineage>
        <taxon>Eukaryota</taxon>
        <taxon>Fungi</taxon>
        <taxon>Fungi incertae sedis</taxon>
        <taxon>Blastocladiomycota</taxon>
        <taxon>Blastocladiomycetes</taxon>
        <taxon>Blastocladiales</taxon>
        <taxon>Blastocladiaceae</taxon>
        <taxon>Allomyces</taxon>
    </lineage>
</organism>
<evidence type="ECO:0000256" key="2">
    <source>
        <dbReference type="ARBA" id="ARBA00004653"/>
    </source>
</evidence>
<proteinExistence type="inferred from homology"/>
<feature type="transmembrane region" description="Helical" evidence="13">
    <location>
        <begin position="157"/>
        <end position="178"/>
    </location>
</feature>
<keyword evidence="7" id="KW-0762">Sugar transport</keyword>
<comment type="similarity">
    <text evidence="3">Belongs to the SWEET sugar transporter family.</text>
</comment>
<dbReference type="PANTHER" id="PTHR10791:SF30">
    <property type="entry name" value="SUGAR TRANSPORTER SWEET1"/>
    <property type="match status" value="1"/>
</dbReference>
<name>A0A0L0S4B4_ALLM3</name>
<feature type="transmembrane region" description="Helical" evidence="13">
    <location>
        <begin position="122"/>
        <end position="145"/>
    </location>
</feature>
<dbReference type="OMA" id="CSLWLRY"/>
<keyword evidence="8 13" id="KW-0812">Transmembrane</keyword>
<dbReference type="GO" id="GO:0000139">
    <property type="term" value="C:Golgi membrane"/>
    <property type="evidence" value="ECO:0007669"/>
    <property type="project" value="UniProtKB-SubCell"/>
</dbReference>
<dbReference type="PANTHER" id="PTHR10791">
    <property type="entry name" value="RAG1-ACTIVATING PROTEIN 1"/>
    <property type="match status" value="1"/>
</dbReference>
<reference evidence="15" key="2">
    <citation type="submission" date="2009-11" db="EMBL/GenBank/DDBJ databases">
        <title>The Genome Sequence of Allomyces macrogynus strain ATCC 38327.</title>
        <authorList>
            <consortium name="The Broad Institute Genome Sequencing Platform"/>
            <person name="Russ C."/>
            <person name="Cuomo C."/>
            <person name="Shea T."/>
            <person name="Young S.K."/>
            <person name="Zeng Q."/>
            <person name="Koehrsen M."/>
            <person name="Haas B."/>
            <person name="Borodovsky M."/>
            <person name="Guigo R."/>
            <person name="Alvarado L."/>
            <person name="Berlin A."/>
            <person name="Borenstein D."/>
            <person name="Chen Z."/>
            <person name="Engels R."/>
            <person name="Freedman E."/>
            <person name="Gellesch M."/>
            <person name="Goldberg J."/>
            <person name="Griggs A."/>
            <person name="Gujja S."/>
            <person name="Heiman D."/>
            <person name="Hepburn T."/>
            <person name="Howarth C."/>
            <person name="Jen D."/>
            <person name="Larson L."/>
            <person name="Lewis B."/>
            <person name="Mehta T."/>
            <person name="Park D."/>
            <person name="Pearson M."/>
            <person name="Roberts A."/>
            <person name="Saif S."/>
            <person name="Shenoy N."/>
            <person name="Sisk P."/>
            <person name="Stolte C."/>
            <person name="Sykes S."/>
            <person name="Walk T."/>
            <person name="White J."/>
            <person name="Yandava C."/>
            <person name="Burger G."/>
            <person name="Gray M.W."/>
            <person name="Holland P.W.H."/>
            <person name="King N."/>
            <person name="Lang F.B.F."/>
            <person name="Roger A.J."/>
            <person name="Ruiz-Trillo I."/>
            <person name="Lander E."/>
            <person name="Nusbaum C."/>
        </authorList>
    </citation>
    <scope>NUCLEOTIDE SEQUENCE [LARGE SCALE GENOMIC DNA]</scope>
    <source>
        <strain evidence="15">ATCC 38327</strain>
    </source>
</reference>
<evidence type="ECO:0000256" key="7">
    <source>
        <dbReference type="ARBA" id="ARBA00022597"/>
    </source>
</evidence>
<evidence type="ECO:0000256" key="9">
    <source>
        <dbReference type="ARBA" id="ARBA00022737"/>
    </source>
</evidence>
<dbReference type="Pfam" id="PF03083">
    <property type="entry name" value="MtN3_slv"/>
    <property type="match status" value="2"/>
</dbReference>
<evidence type="ECO:0000256" key="11">
    <source>
        <dbReference type="ARBA" id="ARBA00023034"/>
    </source>
</evidence>
<evidence type="ECO:0000256" key="1">
    <source>
        <dbReference type="ARBA" id="ARBA00004651"/>
    </source>
</evidence>
<keyword evidence="11" id="KW-0333">Golgi apparatus</keyword>
<comment type="subcellular location">
    <subcellularLocation>
        <location evidence="1">Cell membrane</location>
        <topology evidence="1">Multi-pass membrane protein</topology>
    </subcellularLocation>
    <subcellularLocation>
        <location evidence="2">Golgi apparatus membrane</location>
        <topology evidence="2">Multi-pass membrane protein</topology>
    </subcellularLocation>
</comment>
<accession>A0A0L0S4B4</accession>
<dbReference type="InterPro" id="IPR004316">
    <property type="entry name" value="SWEET_rpt"/>
</dbReference>
<dbReference type="FunFam" id="1.20.1280.290:FF:000007">
    <property type="entry name" value="Bidirectional sugar transporter SWEET7"/>
    <property type="match status" value="1"/>
</dbReference>
<dbReference type="OrthoDB" id="409725at2759"/>
<feature type="transmembrane region" description="Helical" evidence="13">
    <location>
        <begin position="66"/>
        <end position="86"/>
    </location>
</feature>
<evidence type="ECO:0000256" key="12">
    <source>
        <dbReference type="ARBA" id="ARBA00023136"/>
    </source>
</evidence>
<dbReference type="Proteomes" id="UP000054350">
    <property type="component" value="Unassembled WGS sequence"/>
</dbReference>
<evidence type="ECO:0000256" key="4">
    <source>
        <dbReference type="ARBA" id="ARBA00021741"/>
    </source>
</evidence>
<keyword evidence="6" id="KW-1003">Cell membrane</keyword>
<dbReference type="VEuPathDB" id="FungiDB:AMAG_18029"/>
<gene>
    <name evidence="14" type="ORF">AMAG_18029</name>
</gene>
<evidence type="ECO:0000256" key="3">
    <source>
        <dbReference type="ARBA" id="ARBA00007809"/>
    </source>
</evidence>
<evidence type="ECO:0000313" key="15">
    <source>
        <dbReference type="Proteomes" id="UP000054350"/>
    </source>
</evidence>
<evidence type="ECO:0000256" key="8">
    <source>
        <dbReference type="ARBA" id="ARBA00022692"/>
    </source>
</evidence>
<dbReference type="eggNOG" id="KOG1623">
    <property type="taxonomic scope" value="Eukaryota"/>
</dbReference>
<feature type="transmembrane region" description="Helical" evidence="13">
    <location>
        <begin position="184"/>
        <end position="205"/>
    </location>
</feature>
<dbReference type="GO" id="GO:0051119">
    <property type="term" value="F:sugar transmembrane transporter activity"/>
    <property type="evidence" value="ECO:0007669"/>
    <property type="project" value="InterPro"/>
</dbReference>
<sequence>MPFDADAALSLAATLCTIAYFLTPTRTIREYVTTKSTGATDVFPFIATIINCTLWTKYGILRGDAAVTTVNVTGLVLGLAYVAAFYKYTTNRSHVERQLLYAALFIYPVLVYARFFTDAATATRHIGFLAMVFSVVMFGSPLVLLKQVLATRNPAGMSLALSGMSLLVASLWTVYGLSHADANIIVPNALGSVLALVQVCVIVHFSRADYTRVL</sequence>
<dbReference type="FunFam" id="1.20.1280.290:FF:000004">
    <property type="entry name" value="Sugar transporter SWEET"/>
    <property type="match status" value="1"/>
</dbReference>
<evidence type="ECO:0000313" key="14">
    <source>
        <dbReference type="EMBL" id="KNE57290.1"/>
    </source>
</evidence>
<keyword evidence="10 13" id="KW-1133">Transmembrane helix</keyword>